<evidence type="ECO:0000256" key="1">
    <source>
        <dbReference type="SAM" id="MobiDB-lite"/>
    </source>
</evidence>
<dbReference type="OrthoDB" id="10398557at2759"/>
<feature type="compositionally biased region" description="Polar residues" evidence="1">
    <location>
        <begin position="87"/>
        <end position="96"/>
    </location>
</feature>
<accession>A0A3M7QIN3</accession>
<feature type="compositionally biased region" description="Basic and acidic residues" evidence="1">
    <location>
        <begin position="332"/>
        <end position="354"/>
    </location>
</feature>
<feature type="region of interest" description="Disordered" evidence="1">
    <location>
        <begin position="76"/>
        <end position="101"/>
    </location>
</feature>
<evidence type="ECO:0000313" key="2">
    <source>
        <dbReference type="EMBL" id="RNA11210.1"/>
    </source>
</evidence>
<feature type="compositionally biased region" description="Basic and acidic residues" evidence="1">
    <location>
        <begin position="296"/>
        <end position="308"/>
    </location>
</feature>
<feature type="region of interest" description="Disordered" evidence="1">
    <location>
        <begin position="287"/>
        <end position="354"/>
    </location>
</feature>
<keyword evidence="3" id="KW-1185">Reference proteome</keyword>
<organism evidence="2 3">
    <name type="scientific">Brachionus plicatilis</name>
    <name type="common">Marine rotifer</name>
    <name type="synonym">Brachionus muelleri</name>
    <dbReference type="NCBI Taxonomy" id="10195"/>
    <lineage>
        <taxon>Eukaryota</taxon>
        <taxon>Metazoa</taxon>
        <taxon>Spiralia</taxon>
        <taxon>Gnathifera</taxon>
        <taxon>Rotifera</taxon>
        <taxon>Eurotatoria</taxon>
        <taxon>Monogononta</taxon>
        <taxon>Pseudotrocha</taxon>
        <taxon>Ploima</taxon>
        <taxon>Brachionidae</taxon>
        <taxon>Brachionus</taxon>
    </lineage>
</organism>
<reference evidence="2 3" key="1">
    <citation type="journal article" date="2018" name="Sci. Rep.">
        <title>Genomic signatures of local adaptation to the degree of environmental predictability in rotifers.</title>
        <authorList>
            <person name="Franch-Gras L."/>
            <person name="Hahn C."/>
            <person name="Garcia-Roger E.M."/>
            <person name="Carmona M.J."/>
            <person name="Serra M."/>
            <person name="Gomez A."/>
        </authorList>
    </citation>
    <scope>NUCLEOTIDE SEQUENCE [LARGE SCALE GENOMIC DNA]</scope>
    <source>
        <strain evidence="2">HYR1</strain>
    </source>
</reference>
<dbReference type="EMBL" id="REGN01006015">
    <property type="protein sequence ID" value="RNA11210.1"/>
    <property type="molecule type" value="Genomic_DNA"/>
</dbReference>
<feature type="compositionally biased region" description="Basic residues" evidence="1">
    <location>
        <begin position="309"/>
        <end position="321"/>
    </location>
</feature>
<name>A0A3M7QIN3_BRAPC</name>
<gene>
    <name evidence="2" type="ORF">BpHYR1_049419</name>
</gene>
<sequence>MKSNKKVFVKNDQGPRPSSNAEFYKNYLLSYDYFNVANNPIYYSMKGDRPMSCDQSAFEELDALLNSNKFQRLESKNLPPQKDQESIKSTSLSQLSHESRTKLDSLPEIKLKSSNKSIENLLMDSNTFPFFDSIKSCQVTNKLINQSSRDQFKTSIYIGPDFGPEDISVQLVDHCYRASKKLVVHCLKIEPIQSNSLTINTSKLAAPTIIDLDLTKGNNCLKRELKKDIYLPENSDLNTLESYLENCHLFIKCTCIRPPVYTTVKCMNQAKSREYIFQNPLYTENTGSALKPSSSVDDKLNKQGGERPRRAKQSCRSVKRPKSNEGFLNEQKSVRFDEKREEKGRSKSRSIERHLSSSHRLINDEMLEDGFNCVTRDPMDNIYLTYFFKLPGCSPSDRTQVRIEKNILKLRIIQETSMRKKVLFNEESSCSSASLTSTCESSLDSIDSDSTENNDKLMFREFSRQCKLPDNFFKFDEAGVSVSFVRNGWVRIEIPIVEFFDFNCALSSKQSKSHRKKGEKYQRESCRTKNGIYANEVRV</sequence>
<comment type="caution">
    <text evidence="2">The sequence shown here is derived from an EMBL/GenBank/DDBJ whole genome shotgun (WGS) entry which is preliminary data.</text>
</comment>
<dbReference type="Proteomes" id="UP000276133">
    <property type="component" value="Unassembled WGS sequence"/>
</dbReference>
<proteinExistence type="predicted"/>
<evidence type="ECO:0000313" key="3">
    <source>
        <dbReference type="Proteomes" id="UP000276133"/>
    </source>
</evidence>
<protein>
    <submittedName>
        <fullName evidence="2">Uncharacterized protein</fullName>
    </submittedName>
</protein>
<dbReference type="AlphaFoldDB" id="A0A3M7QIN3"/>